<dbReference type="EMBL" id="NWGY01000015">
    <property type="protein sequence ID" value="MDV3665353.1"/>
    <property type="molecule type" value="Genomic_DNA"/>
</dbReference>
<dbReference type="EMBL" id="CP014339">
    <property type="protein sequence ID" value="AQX52590.1"/>
    <property type="molecule type" value="Genomic_DNA"/>
</dbReference>
<sequence length="91" mass="10548">MLIFLQLFHYIKSLYIELFLYLQTNQININLMKNLKKISRDELKSVLGGVGGYKPPYCKPGYLMVCESIGVCAEEYEQYDCICQCIPVTRP</sequence>
<protein>
    <recommendedName>
        <fullName evidence="5">Bacteriocin</fullName>
    </recommendedName>
</protein>
<evidence type="ECO:0000313" key="1">
    <source>
        <dbReference type="EMBL" id="AQX52590.1"/>
    </source>
</evidence>
<evidence type="ECO:0000313" key="4">
    <source>
        <dbReference type="Proteomes" id="UP000189738"/>
    </source>
</evidence>
<name>A0A494J2I6_9FLAO</name>
<evidence type="ECO:0000313" key="3">
    <source>
        <dbReference type="EMBL" id="OPB47459.1"/>
    </source>
</evidence>
<reference evidence="2" key="3">
    <citation type="submission" date="2023-02" db="EMBL/GenBank/DDBJ databases">
        <title>Elizabethkingia anophelis draft genomes.</title>
        <authorList>
            <person name="Nicholson A.C."/>
            <person name="Whitney A.M."/>
            <person name="Humrighouse B.W."/>
            <person name="Villarma A."/>
            <person name="Bell M."/>
            <person name="Mcquiston J."/>
        </authorList>
    </citation>
    <scope>NUCLEOTIDE SEQUENCE</scope>
    <source>
        <strain evidence="2">B4955</strain>
    </source>
</reference>
<dbReference type="InterPro" id="IPR058074">
    <property type="entry name" value="Bacteriocin-like"/>
</dbReference>
<dbReference type="NCBIfam" id="NF047798">
    <property type="entry name" value="leader_Chryseo"/>
    <property type="match status" value="1"/>
</dbReference>
<gene>
    <name evidence="1" type="ORF">AYC66_18730</name>
    <name evidence="3" type="ORF">BAY09_07360</name>
    <name evidence="2" type="ORF">CMU51_14975</name>
</gene>
<dbReference type="RefSeq" id="WP_029738359.1">
    <property type="nucleotide sequence ID" value="NZ_JBFMZQ010000023.1"/>
</dbReference>
<evidence type="ECO:0000313" key="2">
    <source>
        <dbReference type="EMBL" id="MDV3665353.1"/>
    </source>
</evidence>
<organism evidence="3">
    <name type="scientific">Elizabethkingia anophelis</name>
    <dbReference type="NCBI Taxonomy" id="1117645"/>
    <lineage>
        <taxon>Bacteria</taxon>
        <taxon>Pseudomonadati</taxon>
        <taxon>Bacteroidota</taxon>
        <taxon>Flavobacteriia</taxon>
        <taxon>Flavobacteriales</taxon>
        <taxon>Weeksellaceae</taxon>
        <taxon>Elizabethkingia</taxon>
    </lineage>
</organism>
<reference evidence="1 4" key="1">
    <citation type="submission" date="2016-02" db="EMBL/GenBank/DDBJ databases">
        <authorList>
            <person name="Nicholson A.C."/>
            <person name="Humrighouse B.W."/>
            <person name="Loparev V."/>
            <person name="Emery B."/>
            <person name="Graziano J."/>
            <person name="McQuiston J.R."/>
        </authorList>
    </citation>
    <scope>NUCLEOTIDE SEQUENCE [LARGE SCALE GENOMIC DNA]</scope>
    <source>
        <strain evidence="1 4">E6809</strain>
    </source>
</reference>
<dbReference type="AlphaFoldDB" id="A0A494J2I6"/>
<dbReference type="EMBL" id="MAHS01000013">
    <property type="protein sequence ID" value="OPB47459.1"/>
    <property type="molecule type" value="Genomic_DNA"/>
</dbReference>
<evidence type="ECO:0008006" key="5">
    <source>
        <dbReference type="Google" id="ProtNLM"/>
    </source>
</evidence>
<reference evidence="3" key="2">
    <citation type="submission" date="2016-06" db="EMBL/GenBank/DDBJ databases">
        <authorList>
            <person name="Nicholson A.C."/>
        </authorList>
    </citation>
    <scope>NUCLEOTIDE SEQUENCE [LARGE SCALE GENOMIC DNA]</scope>
    <source>
        <strain evidence="3">E6809</strain>
    </source>
</reference>
<accession>A0A494J2I6</accession>
<dbReference type="Proteomes" id="UP000189738">
    <property type="component" value="Chromosome"/>
</dbReference>
<proteinExistence type="predicted"/>
<dbReference type="Proteomes" id="UP001189000">
    <property type="component" value="Unassembled WGS sequence"/>
</dbReference>